<dbReference type="InterPro" id="IPR005146">
    <property type="entry name" value="B3/B4_tRNA-bd"/>
</dbReference>
<dbReference type="InterPro" id="IPR020825">
    <property type="entry name" value="Phe-tRNA_synthase-like_B3/B4"/>
</dbReference>
<dbReference type="PANTHER" id="PTHR10947:SF0">
    <property type="entry name" value="PHENYLALANINE--TRNA LIGASE BETA SUBUNIT"/>
    <property type="match status" value="1"/>
</dbReference>
<protein>
    <recommendedName>
        <fullName evidence="1">B3/B4 tRNA-binding domain-containing protein</fullName>
    </recommendedName>
</protein>
<comment type="caution">
    <text evidence="2">The sequence shown here is derived from an EMBL/GenBank/DDBJ whole genome shotgun (WGS) entry which is preliminary data.</text>
</comment>
<sequence>YRPDMLSYQGFKRSFLAFLGRRKGLREYNIHKPGKNYRVIIDSSVKEVRPYTACAIVQSLRLNDEKIKEIIEIQEKLHLTIGRKRKKLAIGIYPLEEIELPITYKALEPDKINFIPLDSSREMSGLEILQKHPAGQDYAHLLAGKERFPIFIDANKQILSMPPIINSQLVGKITEKTRDIFIECSGFDLEI</sequence>
<accession>X1QJ47</accession>
<evidence type="ECO:0000313" key="2">
    <source>
        <dbReference type="EMBL" id="GAI54851.1"/>
    </source>
</evidence>
<feature type="non-terminal residue" evidence="2">
    <location>
        <position position="1"/>
    </location>
</feature>
<dbReference type="EMBL" id="BARV01039182">
    <property type="protein sequence ID" value="GAI54851.1"/>
    <property type="molecule type" value="Genomic_DNA"/>
</dbReference>
<gene>
    <name evidence="2" type="ORF">S06H3_60133</name>
</gene>
<dbReference type="GO" id="GO:0009328">
    <property type="term" value="C:phenylalanine-tRNA ligase complex"/>
    <property type="evidence" value="ECO:0007669"/>
    <property type="project" value="TreeGrafter"/>
</dbReference>
<dbReference type="GO" id="GO:0006432">
    <property type="term" value="P:phenylalanyl-tRNA aminoacylation"/>
    <property type="evidence" value="ECO:0007669"/>
    <property type="project" value="InterPro"/>
</dbReference>
<dbReference type="GO" id="GO:0004826">
    <property type="term" value="F:phenylalanine-tRNA ligase activity"/>
    <property type="evidence" value="ECO:0007669"/>
    <property type="project" value="InterPro"/>
</dbReference>
<organism evidence="2">
    <name type="scientific">marine sediment metagenome</name>
    <dbReference type="NCBI Taxonomy" id="412755"/>
    <lineage>
        <taxon>unclassified sequences</taxon>
        <taxon>metagenomes</taxon>
        <taxon>ecological metagenomes</taxon>
    </lineage>
</organism>
<dbReference type="PANTHER" id="PTHR10947">
    <property type="entry name" value="PHENYLALANYL-TRNA SYNTHETASE BETA CHAIN AND LEUCINE-RICH REPEAT-CONTAINING PROTEIN 47"/>
    <property type="match status" value="1"/>
</dbReference>
<dbReference type="AlphaFoldDB" id="X1QJ47"/>
<name>X1QJ47_9ZZZZ</name>
<dbReference type="SMART" id="SM00873">
    <property type="entry name" value="B3_4"/>
    <property type="match status" value="1"/>
</dbReference>
<dbReference type="GO" id="GO:0003723">
    <property type="term" value="F:RNA binding"/>
    <property type="evidence" value="ECO:0007669"/>
    <property type="project" value="InterPro"/>
</dbReference>
<feature type="domain" description="B3/B4 tRNA-binding" evidence="1">
    <location>
        <begin position="48"/>
        <end position="191"/>
    </location>
</feature>
<reference evidence="2" key="1">
    <citation type="journal article" date="2014" name="Front. Microbiol.">
        <title>High frequency of phylogenetically diverse reductive dehalogenase-homologous genes in deep subseafloor sedimentary metagenomes.</title>
        <authorList>
            <person name="Kawai M."/>
            <person name="Futagami T."/>
            <person name="Toyoda A."/>
            <person name="Takaki Y."/>
            <person name="Nishi S."/>
            <person name="Hori S."/>
            <person name="Arai W."/>
            <person name="Tsubouchi T."/>
            <person name="Morono Y."/>
            <person name="Uchiyama I."/>
            <person name="Ito T."/>
            <person name="Fujiyama A."/>
            <person name="Inagaki F."/>
            <person name="Takami H."/>
        </authorList>
    </citation>
    <scope>NUCLEOTIDE SEQUENCE</scope>
    <source>
        <strain evidence="2">Expedition CK06-06</strain>
    </source>
</reference>
<dbReference type="InterPro" id="IPR045060">
    <property type="entry name" value="Phe-tRNA-ligase_IIc_bsu"/>
</dbReference>
<evidence type="ECO:0000259" key="1">
    <source>
        <dbReference type="SMART" id="SM00873"/>
    </source>
</evidence>
<proteinExistence type="predicted"/>
<dbReference type="Gene3D" id="3.50.40.10">
    <property type="entry name" value="Phenylalanyl-trna Synthetase, Chain B, domain 3"/>
    <property type="match status" value="1"/>
</dbReference>
<feature type="non-terminal residue" evidence="2">
    <location>
        <position position="191"/>
    </location>
</feature>